<proteinExistence type="inferred from homology"/>
<comment type="subunit">
    <text evidence="2">Homotetramer.</text>
</comment>
<name>A0A9Q0RTK7_BLOTA</name>
<dbReference type="InterPro" id="IPR006139">
    <property type="entry name" value="D-isomer_2_OHA_DH_cat_dom"/>
</dbReference>
<dbReference type="OMA" id="SKGCWEV"/>
<evidence type="ECO:0000256" key="7">
    <source>
        <dbReference type="ARBA" id="ARBA00023027"/>
    </source>
</evidence>
<dbReference type="EMBL" id="JAPWDV010000001">
    <property type="protein sequence ID" value="KAJ6225850.1"/>
    <property type="molecule type" value="Genomic_DNA"/>
</dbReference>
<dbReference type="InterPro" id="IPR036291">
    <property type="entry name" value="NAD(P)-bd_dom_sf"/>
</dbReference>
<evidence type="ECO:0000256" key="6">
    <source>
        <dbReference type="ARBA" id="ARBA00023002"/>
    </source>
</evidence>
<evidence type="ECO:0000256" key="3">
    <source>
        <dbReference type="ARBA" id="ARBA00021582"/>
    </source>
</evidence>
<dbReference type="InterPro" id="IPR029752">
    <property type="entry name" value="D-isomer_DH_CS1"/>
</dbReference>
<dbReference type="PROSITE" id="PS00065">
    <property type="entry name" value="D_2_HYDROXYACID_DH_1"/>
    <property type="match status" value="1"/>
</dbReference>
<evidence type="ECO:0000313" key="11">
    <source>
        <dbReference type="EMBL" id="KAJ6225850.1"/>
    </source>
</evidence>
<keyword evidence="5" id="KW-0007">Acetylation</keyword>
<dbReference type="Proteomes" id="UP001142055">
    <property type="component" value="Chromosome 1"/>
</dbReference>
<keyword evidence="12" id="KW-1185">Reference proteome</keyword>
<feature type="domain" description="D-isomer specific 2-hydroxyacid dehydrogenase catalytic" evidence="9">
    <location>
        <begin position="9"/>
        <end position="317"/>
    </location>
</feature>
<evidence type="ECO:0000256" key="8">
    <source>
        <dbReference type="RuleBase" id="RU003719"/>
    </source>
</evidence>
<dbReference type="PROSITE" id="PS00671">
    <property type="entry name" value="D_2_HYDROXYACID_DH_3"/>
    <property type="match status" value="1"/>
</dbReference>
<evidence type="ECO:0000256" key="4">
    <source>
        <dbReference type="ARBA" id="ARBA00022553"/>
    </source>
</evidence>
<evidence type="ECO:0000256" key="2">
    <source>
        <dbReference type="ARBA" id="ARBA00011881"/>
    </source>
</evidence>
<comment type="similarity">
    <text evidence="1 8">Belongs to the D-isomer specific 2-hydroxyacid dehydrogenase family.</text>
</comment>
<dbReference type="GO" id="GO:0051287">
    <property type="term" value="F:NAD binding"/>
    <property type="evidence" value="ECO:0007669"/>
    <property type="project" value="InterPro"/>
</dbReference>
<dbReference type="InterPro" id="IPR006140">
    <property type="entry name" value="D-isomer_DH_NAD-bd"/>
</dbReference>
<accession>A0A9Q0RTK7</accession>
<evidence type="ECO:0000259" key="10">
    <source>
        <dbReference type="Pfam" id="PF02826"/>
    </source>
</evidence>
<evidence type="ECO:0000256" key="5">
    <source>
        <dbReference type="ARBA" id="ARBA00022990"/>
    </source>
</evidence>
<dbReference type="CDD" id="cd12173">
    <property type="entry name" value="PGDH_4"/>
    <property type="match status" value="1"/>
</dbReference>
<protein>
    <recommendedName>
        <fullName evidence="3">D-3-phosphoglycerate dehydrogenase</fullName>
    </recommendedName>
</protein>
<feature type="domain" description="D-isomer specific 2-hydroxyacid dehydrogenase NAD-binding" evidence="10">
    <location>
        <begin position="112"/>
        <end position="285"/>
    </location>
</feature>
<dbReference type="SUPFAM" id="SSF51735">
    <property type="entry name" value="NAD(P)-binding Rossmann-fold domains"/>
    <property type="match status" value="1"/>
</dbReference>
<dbReference type="InterPro" id="IPR029753">
    <property type="entry name" value="D-isomer_DH_CS"/>
</dbReference>
<dbReference type="GO" id="GO:0004617">
    <property type="term" value="F:phosphoglycerate dehydrogenase activity"/>
    <property type="evidence" value="ECO:0007669"/>
    <property type="project" value="TreeGrafter"/>
</dbReference>
<dbReference type="Pfam" id="PF00389">
    <property type="entry name" value="2-Hacid_dh"/>
    <property type="match status" value="1"/>
</dbReference>
<dbReference type="AlphaFoldDB" id="A0A9Q0RTK7"/>
<reference evidence="11" key="1">
    <citation type="submission" date="2022-12" db="EMBL/GenBank/DDBJ databases">
        <title>Genome assemblies of Blomia tropicalis.</title>
        <authorList>
            <person name="Cui Y."/>
        </authorList>
    </citation>
    <scope>NUCLEOTIDE SEQUENCE</scope>
    <source>
        <tissue evidence="11">Adult mites</tissue>
    </source>
</reference>
<dbReference type="Pfam" id="PF02826">
    <property type="entry name" value="2-Hacid_dh_C"/>
    <property type="match status" value="1"/>
</dbReference>
<keyword evidence="7" id="KW-0520">NAD</keyword>
<comment type="caution">
    <text evidence="11">The sequence shown here is derived from an EMBL/GenBank/DDBJ whole genome shotgun (WGS) entry which is preliminary data.</text>
</comment>
<keyword evidence="6 8" id="KW-0560">Oxidoreductase</keyword>
<dbReference type="FunFam" id="3.40.50.720:FF:000021">
    <property type="entry name" value="D-3-phosphoglycerate dehydrogenase"/>
    <property type="match status" value="1"/>
</dbReference>
<evidence type="ECO:0000259" key="9">
    <source>
        <dbReference type="Pfam" id="PF00389"/>
    </source>
</evidence>
<dbReference type="SUPFAM" id="SSF52283">
    <property type="entry name" value="Formate/glycerate dehydrogenase catalytic domain-like"/>
    <property type="match status" value="1"/>
</dbReference>
<sequence length="321" mass="34382">MSSIKLNSILISDPVNNAAVEILRERKLQVDVRTGLAKEQLLEIIGNYDALIVRSVTQVTKEVIDAGRNLKLIGRAGVGVDNIDVPAATAAGIVVINAPGGNTISAVELTCAMILASSRYVAQACAALKNGVWDRKSYTGNELRGKTIAIIGLGRIGREVATRMQAFEMRTIGYDPIIPAEACAKFGVQSLSLEEIWPQADYITVHTPLIPETKNLINATTLAKCKKGVRIINVARGGIVDEDALLDALQSGHVAGAGLDVYLEEPPRNTQLVQHPKVVCTPHLGASTKEAQDNVAKEIALQFLDLMEGKKVQGIVNPPKK</sequence>
<keyword evidence="4" id="KW-0597">Phosphoprotein</keyword>
<dbReference type="Gene3D" id="3.40.50.720">
    <property type="entry name" value="NAD(P)-binding Rossmann-like Domain"/>
    <property type="match status" value="2"/>
</dbReference>
<evidence type="ECO:0000256" key="1">
    <source>
        <dbReference type="ARBA" id="ARBA00005854"/>
    </source>
</evidence>
<evidence type="ECO:0000313" key="12">
    <source>
        <dbReference type="Proteomes" id="UP001142055"/>
    </source>
</evidence>
<gene>
    <name evidence="11" type="ORF">RDWZM_004395</name>
</gene>
<dbReference type="PANTHER" id="PTHR42938:SF22">
    <property type="entry name" value="D-3-PHOSPHOGLYCERATE DEHYDROGENASE"/>
    <property type="match status" value="1"/>
</dbReference>
<organism evidence="11 12">
    <name type="scientific">Blomia tropicalis</name>
    <name type="common">Mite</name>
    <dbReference type="NCBI Taxonomy" id="40697"/>
    <lineage>
        <taxon>Eukaryota</taxon>
        <taxon>Metazoa</taxon>
        <taxon>Ecdysozoa</taxon>
        <taxon>Arthropoda</taxon>
        <taxon>Chelicerata</taxon>
        <taxon>Arachnida</taxon>
        <taxon>Acari</taxon>
        <taxon>Acariformes</taxon>
        <taxon>Sarcoptiformes</taxon>
        <taxon>Astigmata</taxon>
        <taxon>Glycyphagoidea</taxon>
        <taxon>Echimyopodidae</taxon>
        <taxon>Blomia</taxon>
    </lineage>
</organism>
<dbReference type="PANTHER" id="PTHR42938">
    <property type="entry name" value="FORMATE DEHYDROGENASE 1"/>
    <property type="match status" value="1"/>
</dbReference>